<protein>
    <submittedName>
        <fullName evidence="1">Class I SAM-dependent methyltransferase</fullName>
        <ecNumber evidence="1">2.1.-.-</ecNumber>
    </submittedName>
</protein>
<keyword evidence="1" id="KW-0808">Transferase</keyword>
<gene>
    <name evidence="1" type="ORF">ABWT76_001626</name>
</gene>
<dbReference type="GO" id="GO:0008168">
    <property type="term" value="F:methyltransferase activity"/>
    <property type="evidence" value="ECO:0007669"/>
    <property type="project" value="UniProtKB-KW"/>
</dbReference>
<dbReference type="CDD" id="cd02440">
    <property type="entry name" value="AdoMet_MTases"/>
    <property type="match status" value="1"/>
</dbReference>
<dbReference type="InterPro" id="IPR029063">
    <property type="entry name" value="SAM-dependent_MTases_sf"/>
</dbReference>
<organism evidence="1">
    <name type="scientific">Planktothricoides raciborskii GIHE-MW2</name>
    <dbReference type="NCBI Taxonomy" id="2792601"/>
    <lineage>
        <taxon>Bacteria</taxon>
        <taxon>Bacillati</taxon>
        <taxon>Cyanobacteriota</taxon>
        <taxon>Cyanophyceae</taxon>
        <taxon>Oscillatoriophycideae</taxon>
        <taxon>Oscillatoriales</taxon>
        <taxon>Oscillatoriaceae</taxon>
        <taxon>Planktothricoides</taxon>
    </lineage>
</organism>
<dbReference type="AlphaFoldDB" id="A0AAU8JJW3"/>
<name>A0AAU8JJW3_9CYAN</name>
<proteinExistence type="predicted"/>
<dbReference type="GO" id="GO:0032259">
    <property type="term" value="P:methylation"/>
    <property type="evidence" value="ECO:0007669"/>
    <property type="project" value="UniProtKB-KW"/>
</dbReference>
<dbReference type="Gene3D" id="3.40.50.150">
    <property type="entry name" value="Vaccinia Virus protein VP39"/>
    <property type="match status" value="1"/>
</dbReference>
<accession>A0AAU8JJW3</accession>
<dbReference type="EC" id="2.1.-.-" evidence="1"/>
<keyword evidence="1" id="KW-0489">Methyltransferase</keyword>
<reference evidence="1" key="1">
    <citation type="submission" date="2024-07" db="EMBL/GenBank/DDBJ databases">
        <authorList>
            <person name="Kim Y.J."/>
            <person name="Jeong J.Y."/>
        </authorList>
    </citation>
    <scope>NUCLEOTIDE SEQUENCE</scope>
    <source>
        <strain evidence="1">GIHE-MW2</strain>
    </source>
</reference>
<dbReference type="EMBL" id="CP159837">
    <property type="protein sequence ID" value="XCM38754.1"/>
    <property type="molecule type" value="Genomic_DNA"/>
</dbReference>
<dbReference type="RefSeq" id="WP_354635919.1">
    <property type="nucleotide sequence ID" value="NZ_CP159837.1"/>
</dbReference>
<evidence type="ECO:0000313" key="1">
    <source>
        <dbReference type="EMBL" id="XCM38754.1"/>
    </source>
</evidence>
<sequence length="356" mass="40033">MTSSQPLNPTKERPVITDPDVLNSLLMDAFNRSVAAGGEMLMPCVPVLHSSQMKRILGIFDALGSEFNEEQLQRLSQIVARKLHEGFQISPHARLLLHYKPAEGKQEGLTFDISVKVASFEDEYKDWVESQNPPLFGQYADAKVMALAAELGNPAEAPILDVGAANGRNTFALAAQGFPVDAVELAPEFLRHLEINAQGKAVTVTPGDICDPLVRMEPNYYRLAIAPEIVAAHCYDSDRLRLFLVKMCDSLQTNGLLLFSLFLAADDYQPDPGIRQIAQLQWCPIFTRQELSEAMADLPLELITDESVLEYEQHHRPEEIWPPCDRFTNWAAGWELFAQTDEKPFIELRWLVCRRI</sequence>
<dbReference type="SUPFAM" id="SSF53335">
    <property type="entry name" value="S-adenosyl-L-methionine-dependent methyltransferases"/>
    <property type="match status" value="1"/>
</dbReference>